<dbReference type="EMBL" id="JBCNJP010000010">
    <property type="protein sequence ID" value="KAK9071763.1"/>
    <property type="molecule type" value="Genomic_DNA"/>
</dbReference>
<keyword evidence="4" id="KW-0862">Zinc</keyword>
<keyword evidence="2" id="KW-0479">Metal-binding</keyword>
<dbReference type="InterPro" id="IPR025525">
    <property type="entry name" value="hAT-like_transposase_RNase-H"/>
</dbReference>
<keyword evidence="6" id="KW-0238">DNA-binding</keyword>
<evidence type="ECO:0000256" key="1">
    <source>
        <dbReference type="ARBA" id="ARBA00004123"/>
    </source>
</evidence>
<proteinExistence type="predicted"/>
<dbReference type="Pfam" id="PF02892">
    <property type="entry name" value="zf-BED"/>
    <property type="match status" value="1"/>
</dbReference>
<keyword evidence="5" id="KW-0805">Transcription regulation</keyword>
<protein>
    <recommendedName>
        <fullName evidence="11">BED-type domain-containing protein</fullName>
    </recommendedName>
</protein>
<accession>A0AAP0DF05</accession>
<evidence type="ECO:0000256" key="5">
    <source>
        <dbReference type="ARBA" id="ARBA00023015"/>
    </source>
</evidence>
<dbReference type="Proteomes" id="UP001408789">
    <property type="component" value="Unassembled WGS sequence"/>
</dbReference>
<evidence type="ECO:0000259" key="11">
    <source>
        <dbReference type="PROSITE" id="PS50808"/>
    </source>
</evidence>
<dbReference type="Pfam" id="PF14372">
    <property type="entry name" value="hAT-like_RNase-H"/>
    <property type="match status" value="1"/>
</dbReference>
<evidence type="ECO:0000256" key="2">
    <source>
        <dbReference type="ARBA" id="ARBA00022723"/>
    </source>
</evidence>
<evidence type="ECO:0000256" key="8">
    <source>
        <dbReference type="ARBA" id="ARBA00023242"/>
    </source>
</evidence>
<gene>
    <name evidence="12" type="ORF">SSX86_008192</name>
</gene>
<comment type="caution">
    <text evidence="12">The sequence shown here is derived from an EMBL/GenBank/DDBJ whole genome shotgun (WGS) entry which is preliminary data.</text>
</comment>
<keyword evidence="8" id="KW-0539">Nucleus</keyword>
<dbReference type="PANTHER" id="PTHR46481:SF10">
    <property type="entry name" value="ZINC FINGER BED DOMAIN-CONTAINING PROTEIN 39"/>
    <property type="match status" value="1"/>
</dbReference>
<feature type="region of interest" description="Disordered" evidence="10">
    <location>
        <begin position="1"/>
        <end position="64"/>
    </location>
</feature>
<evidence type="ECO:0000313" key="13">
    <source>
        <dbReference type="Proteomes" id="UP001408789"/>
    </source>
</evidence>
<dbReference type="InterPro" id="IPR003656">
    <property type="entry name" value="Znf_BED"/>
</dbReference>
<reference evidence="12 13" key="1">
    <citation type="submission" date="2024-04" db="EMBL/GenBank/DDBJ databases">
        <title>The reference genome of an endangered Asteraceae, Deinandra increscens subsp. villosa, native to the Central Coast of California.</title>
        <authorList>
            <person name="Guilliams M."/>
            <person name="Hasenstab-Lehman K."/>
            <person name="Meyer R."/>
            <person name="Mcevoy S."/>
        </authorList>
    </citation>
    <scope>NUCLEOTIDE SEQUENCE [LARGE SCALE GENOMIC DNA]</scope>
    <source>
        <tissue evidence="12">Leaf</tissue>
    </source>
</reference>
<evidence type="ECO:0000256" key="7">
    <source>
        <dbReference type="ARBA" id="ARBA00023163"/>
    </source>
</evidence>
<keyword evidence="13" id="KW-1185">Reference proteome</keyword>
<evidence type="ECO:0000256" key="9">
    <source>
        <dbReference type="PROSITE-ProRule" id="PRU00027"/>
    </source>
</evidence>
<evidence type="ECO:0000256" key="10">
    <source>
        <dbReference type="SAM" id="MobiDB-lite"/>
    </source>
</evidence>
<feature type="compositionally biased region" description="Acidic residues" evidence="10">
    <location>
        <begin position="25"/>
        <end position="52"/>
    </location>
</feature>
<comment type="subcellular location">
    <subcellularLocation>
        <location evidence="1">Nucleus</location>
    </subcellularLocation>
</comment>
<keyword evidence="7" id="KW-0804">Transcription</keyword>
<dbReference type="GO" id="GO:0008270">
    <property type="term" value="F:zinc ion binding"/>
    <property type="evidence" value="ECO:0007669"/>
    <property type="project" value="UniProtKB-KW"/>
</dbReference>
<dbReference type="InterPro" id="IPR012337">
    <property type="entry name" value="RNaseH-like_sf"/>
</dbReference>
<feature type="compositionally biased region" description="Polar residues" evidence="10">
    <location>
        <begin position="132"/>
        <end position="144"/>
    </location>
</feature>
<feature type="domain" description="BED-type" evidence="11">
    <location>
        <begin position="68"/>
        <end position="125"/>
    </location>
</feature>
<evidence type="ECO:0000313" key="12">
    <source>
        <dbReference type="EMBL" id="KAK9071763.1"/>
    </source>
</evidence>
<dbReference type="SUPFAM" id="SSF53098">
    <property type="entry name" value="Ribonuclease H-like"/>
    <property type="match status" value="1"/>
</dbReference>
<feature type="region of interest" description="Disordered" evidence="10">
    <location>
        <begin position="113"/>
        <end position="145"/>
    </location>
</feature>
<evidence type="ECO:0000256" key="3">
    <source>
        <dbReference type="ARBA" id="ARBA00022771"/>
    </source>
</evidence>
<dbReference type="AlphaFoldDB" id="A0AAP0DF05"/>
<evidence type="ECO:0000256" key="4">
    <source>
        <dbReference type="ARBA" id="ARBA00022833"/>
    </source>
</evidence>
<dbReference type="PANTHER" id="PTHR46481">
    <property type="entry name" value="ZINC FINGER BED DOMAIN-CONTAINING PROTEIN 4"/>
    <property type="match status" value="1"/>
</dbReference>
<keyword evidence="3 9" id="KW-0863">Zinc-finger</keyword>
<dbReference type="InterPro" id="IPR052035">
    <property type="entry name" value="ZnF_BED_domain_contain"/>
</dbReference>
<sequence>MTGETIKKTTSKKPIKPSSSKDPQEEMDVELEDEYSDSNENGYEEGTEEDNVSDVKQVGEKRKYKPRAKKAGCWKYFGKQYKDKDGKIKARCNFCHKPMAADSTLNGTNGLNKHYKRCPSNPDNLPKDQPEMSAQQDEGSQPTFTAWKFNPTKDGLKAEHSNVECIRNAVKFVRHSSKRISAFKSCALEKGIQSKAFLSLDVPTRWSSTYEMLARAAFFEKAFDLYAVREKDFRKSLDVVPCSTVWTYVEKVTELLQIFSVKTTEVSCSTYAIAHENYSQVKEISHKLAELTSACVENTPDIRDTLKAMSLKFDKYFEDVGGKINQIFEFAVILDPRFKLLPTTCACMEEIEISYPNRKDMSDKEYQEILDKKVGVVTSEMQLLVTEYEKIYQTCTSIPIRKENVVGPIQPGKNSWMSKFASSQQLDLNLLECFEILVAYFSTQQAIWILECFGYVISAISRLAFTNFRIHSLLSRLGQNKKQPI</sequence>
<dbReference type="PROSITE" id="PS50808">
    <property type="entry name" value="ZF_BED"/>
    <property type="match status" value="1"/>
</dbReference>
<dbReference type="SMART" id="SM00614">
    <property type="entry name" value="ZnF_BED"/>
    <property type="match status" value="1"/>
</dbReference>
<dbReference type="GO" id="GO:0003677">
    <property type="term" value="F:DNA binding"/>
    <property type="evidence" value="ECO:0007669"/>
    <property type="project" value="UniProtKB-KW"/>
</dbReference>
<evidence type="ECO:0000256" key="6">
    <source>
        <dbReference type="ARBA" id="ARBA00023125"/>
    </source>
</evidence>
<name>A0AAP0DF05_9ASTR</name>
<organism evidence="12 13">
    <name type="scientific">Deinandra increscens subsp. villosa</name>
    <dbReference type="NCBI Taxonomy" id="3103831"/>
    <lineage>
        <taxon>Eukaryota</taxon>
        <taxon>Viridiplantae</taxon>
        <taxon>Streptophyta</taxon>
        <taxon>Embryophyta</taxon>
        <taxon>Tracheophyta</taxon>
        <taxon>Spermatophyta</taxon>
        <taxon>Magnoliopsida</taxon>
        <taxon>eudicotyledons</taxon>
        <taxon>Gunneridae</taxon>
        <taxon>Pentapetalae</taxon>
        <taxon>asterids</taxon>
        <taxon>campanulids</taxon>
        <taxon>Asterales</taxon>
        <taxon>Asteraceae</taxon>
        <taxon>Asteroideae</taxon>
        <taxon>Heliantheae alliance</taxon>
        <taxon>Madieae</taxon>
        <taxon>Madiinae</taxon>
        <taxon>Deinandra</taxon>
    </lineage>
</organism>